<dbReference type="GO" id="GO:0005789">
    <property type="term" value="C:endoplasmic reticulum membrane"/>
    <property type="evidence" value="ECO:0007669"/>
    <property type="project" value="UniProtKB-SubCell"/>
</dbReference>
<keyword evidence="9" id="KW-0560">Oxidoreductase</keyword>
<evidence type="ECO:0000313" key="13">
    <source>
        <dbReference type="EnsemblMetazoa" id="RPRC009721-PA"/>
    </source>
</evidence>
<comment type="similarity">
    <text evidence="4">Belongs to the cytochrome P450 family.</text>
</comment>
<dbReference type="InterPro" id="IPR036396">
    <property type="entry name" value="Cyt_P450_sf"/>
</dbReference>
<dbReference type="PANTHER" id="PTHR24291">
    <property type="entry name" value="CYTOCHROME P450 FAMILY 4"/>
    <property type="match status" value="1"/>
</dbReference>
<evidence type="ECO:0000313" key="14">
    <source>
        <dbReference type="Proteomes" id="UP000015103"/>
    </source>
</evidence>
<dbReference type="Gene3D" id="1.10.630.10">
    <property type="entry name" value="Cytochrome P450"/>
    <property type="match status" value="1"/>
</dbReference>
<comment type="subcellular location">
    <subcellularLocation>
        <location evidence="3">Endoplasmic reticulum membrane</location>
        <topology evidence="3">Peripheral membrane protein</topology>
    </subcellularLocation>
    <subcellularLocation>
        <location evidence="2">Microsome membrane</location>
        <topology evidence="2">Peripheral membrane protein</topology>
    </subcellularLocation>
</comment>
<keyword evidence="7" id="KW-0256">Endoplasmic reticulum</keyword>
<comment type="cofactor">
    <cofactor evidence="1">
        <name>heme</name>
        <dbReference type="ChEBI" id="CHEBI:30413"/>
    </cofactor>
</comment>
<dbReference type="STRING" id="13249.T1I0A1"/>
<evidence type="ECO:0000256" key="10">
    <source>
        <dbReference type="ARBA" id="ARBA00023004"/>
    </source>
</evidence>
<dbReference type="InterPro" id="IPR050196">
    <property type="entry name" value="Cytochrome_P450_Monoox"/>
</dbReference>
<keyword evidence="10" id="KW-0408">Iron</keyword>
<dbReference type="AlphaFoldDB" id="T1I0A1"/>
<keyword evidence="12" id="KW-0472">Membrane</keyword>
<sequence>MERHARKLVTKLLKKRDEEINIHEVVTLCALDVICETAMGVELRAQDDLSKDYVNCVKRVGILTVYRMQNLYLHRDWIFGLTPKGVEFKKHLKELHHYTLNIIRERKQMYKESKIKMAEIEVEDANKKGL</sequence>
<accession>T1I0A1</accession>
<evidence type="ECO:0000256" key="8">
    <source>
        <dbReference type="ARBA" id="ARBA00022848"/>
    </source>
</evidence>
<evidence type="ECO:0000256" key="12">
    <source>
        <dbReference type="ARBA" id="ARBA00023136"/>
    </source>
</evidence>
<evidence type="ECO:0000256" key="5">
    <source>
        <dbReference type="ARBA" id="ARBA00022617"/>
    </source>
</evidence>
<dbReference type="InterPro" id="IPR001128">
    <property type="entry name" value="Cyt_P450"/>
</dbReference>
<dbReference type="EnsemblMetazoa" id="RPRC009721-RA">
    <property type="protein sequence ID" value="RPRC009721-PA"/>
    <property type="gene ID" value="RPRC009721"/>
</dbReference>
<protein>
    <submittedName>
        <fullName evidence="13">Uncharacterized protein</fullName>
    </submittedName>
</protein>
<dbReference type="PANTHER" id="PTHR24291:SF189">
    <property type="entry name" value="CYTOCHROME P450 4C3-RELATED"/>
    <property type="match status" value="1"/>
</dbReference>
<proteinExistence type="inferred from homology"/>
<dbReference type="EMBL" id="ACPB03018328">
    <property type="status" value="NOT_ANNOTATED_CDS"/>
    <property type="molecule type" value="Genomic_DNA"/>
</dbReference>
<evidence type="ECO:0000256" key="11">
    <source>
        <dbReference type="ARBA" id="ARBA00023033"/>
    </source>
</evidence>
<dbReference type="GO" id="GO:0020037">
    <property type="term" value="F:heme binding"/>
    <property type="evidence" value="ECO:0007669"/>
    <property type="project" value="InterPro"/>
</dbReference>
<dbReference type="HOGENOM" id="CLU_1940708_0_0_1"/>
<dbReference type="GO" id="GO:0005506">
    <property type="term" value="F:iron ion binding"/>
    <property type="evidence" value="ECO:0007669"/>
    <property type="project" value="InterPro"/>
</dbReference>
<keyword evidence="8" id="KW-0492">Microsome</keyword>
<organism evidence="13 14">
    <name type="scientific">Rhodnius prolixus</name>
    <name type="common">Triatomid bug</name>
    <dbReference type="NCBI Taxonomy" id="13249"/>
    <lineage>
        <taxon>Eukaryota</taxon>
        <taxon>Metazoa</taxon>
        <taxon>Ecdysozoa</taxon>
        <taxon>Arthropoda</taxon>
        <taxon>Hexapoda</taxon>
        <taxon>Insecta</taxon>
        <taxon>Pterygota</taxon>
        <taxon>Neoptera</taxon>
        <taxon>Paraneoptera</taxon>
        <taxon>Hemiptera</taxon>
        <taxon>Heteroptera</taxon>
        <taxon>Panheteroptera</taxon>
        <taxon>Cimicomorpha</taxon>
        <taxon>Reduviidae</taxon>
        <taxon>Triatominae</taxon>
        <taxon>Rhodnius</taxon>
    </lineage>
</organism>
<dbReference type="InParanoid" id="T1I0A1"/>
<dbReference type="GO" id="GO:0004497">
    <property type="term" value="F:monooxygenase activity"/>
    <property type="evidence" value="ECO:0007669"/>
    <property type="project" value="UniProtKB-KW"/>
</dbReference>
<evidence type="ECO:0000256" key="9">
    <source>
        <dbReference type="ARBA" id="ARBA00023002"/>
    </source>
</evidence>
<dbReference type="eggNOG" id="KOG0157">
    <property type="taxonomic scope" value="Eukaryota"/>
</dbReference>
<dbReference type="Pfam" id="PF00067">
    <property type="entry name" value="p450"/>
    <property type="match status" value="1"/>
</dbReference>
<evidence type="ECO:0000256" key="4">
    <source>
        <dbReference type="ARBA" id="ARBA00010617"/>
    </source>
</evidence>
<keyword evidence="5" id="KW-0349">Heme</keyword>
<dbReference type="VEuPathDB" id="VectorBase:RPRC009721"/>
<dbReference type="Proteomes" id="UP000015103">
    <property type="component" value="Unassembled WGS sequence"/>
</dbReference>
<dbReference type="SUPFAM" id="SSF48264">
    <property type="entry name" value="Cytochrome P450"/>
    <property type="match status" value="1"/>
</dbReference>
<evidence type="ECO:0000256" key="2">
    <source>
        <dbReference type="ARBA" id="ARBA00004174"/>
    </source>
</evidence>
<dbReference type="OMA" id="HRDWIFG"/>
<name>T1I0A1_RHOPR</name>
<keyword evidence="11" id="KW-0503">Monooxygenase</keyword>
<evidence type="ECO:0000256" key="1">
    <source>
        <dbReference type="ARBA" id="ARBA00001971"/>
    </source>
</evidence>
<reference evidence="13" key="1">
    <citation type="submission" date="2015-05" db="UniProtKB">
        <authorList>
            <consortium name="EnsemblMetazoa"/>
        </authorList>
    </citation>
    <scope>IDENTIFICATION</scope>
</reference>
<dbReference type="GO" id="GO:0016705">
    <property type="term" value="F:oxidoreductase activity, acting on paired donors, with incorporation or reduction of molecular oxygen"/>
    <property type="evidence" value="ECO:0007669"/>
    <property type="project" value="InterPro"/>
</dbReference>
<evidence type="ECO:0000256" key="7">
    <source>
        <dbReference type="ARBA" id="ARBA00022824"/>
    </source>
</evidence>
<evidence type="ECO:0000256" key="3">
    <source>
        <dbReference type="ARBA" id="ARBA00004406"/>
    </source>
</evidence>
<keyword evidence="14" id="KW-1185">Reference proteome</keyword>
<keyword evidence="6" id="KW-0479">Metal-binding</keyword>
<evidence type="ECO:0000256" key="6">
    <source>
        <dbReference type="ARBA" id="ARBA00022723"/>
    </source>
</evidence>